<dbReference type="HOGENOM" id="CLU_027966_0_0_1"/>
<feature type="region of interest" description="Disordered" evidence="7">
    <location>
        <begin position="151"/>
        <end position="214"/>
    </location>
</feature>
<dbReference type="PANTHER" id="PTHR16684">
    <property type="entry name" value="CENTROMERE PROTEIN C"/>
    <property type="match status" value="1"/>
</dbReference>
<organism evidence="9 10">
    <name type="scientific">Exophiala aquamarina CBS 119918</name>
    <dbReference type="NCBI Taxonomy" id="1182545"/>
    <lineage>
        <taxon>Eukaryota</taxon>
        <taxon>Fungi</taxon>
        <taxon>Dikarya</taxon>
        <taxon>Ascomycota</taxon>
        <taxon>Pezizomycotina</taxon>
        <taxon>Eurotiomycetes</taxon>
        <taxon>Chaetothyriomycetidae</taxon>
        <taxon>Chaetothyriales</taxon>
        <taxon>Herpotrichiellaceae</taxon>
        <taxon>Exophiala</taxon>
    </lineage>
</organism>
<evidence type="ECO:0000256" key="7">
    <source>
        <dbReference type="SAM" id="MobiDB-lite"/>
    </source>
</evidence>
<evidence type="ECO:0000313" key="9">
    <source>
        <dbReference type="EMBL" id="KEF51267.1"/>
    </source>
</evidence>
<dbReference type="GO" id="GO:0051315">
    <property type="term" value="P:attachment of mitotic spindle microtubules to kinetochore"/>
    <property type="evidence" value="ECO:0007669"/>
    <property type="project" value="TreeGrafter"/>
</dbReference>
<dbReference type="GO" id="GO:0019237">
    <property type="term" value="F:centromeric DNA binding"/>
    <property type="evidence" value="ECO:0007669"/>
    <property type="project" value="InterPro"/>
</dbReference>
<dbReference type="VEuPathDB" id="FungiDB:A1O9_12617"/>
<proteinExistence type="inferred from homology"/>
<feature type="compositionally biased region" description="Low complexity" evidence="7">
    <location>
        <begin position="50"/>
        <end position="65"/>
    </location>
</feature>
<reference evidence="9 10" key="1">
    <citation type="submission" date="2013-03" db="EMBL/GenBank/DDBJ databases">
        <title>The Genome Sequence of Exophiala aquamarina CBS 119918.</title>
        <authorList>
            <consortium name="The Broad Institute Genomics Platform"/>
            <person name="Cuomo C."/>
            <person name="de Hoog S."/>
            <person name="Gorbushina A."/>
            <person name="Walker B."/>
            <person name="Young S.K."/>
            <person name="Zeng Q."/>
            <person name="Gargeya S."/>
            <person name="Fitzgerald M."/>
            <person name="Haas B."/>
            <person name="Abouelleil A."/>
            <person name="Allen A.W."/>
            <person name="Alvarado L."/>
            <person name="Arachchi H.M."/>
            <person name="Berlin A.M."/>
            <person name="Chapman S.B."/>
            <person name="Gainer-Dewar J."/>
            <person name="Goldberg J."/>
            <person name="Griggs A."/>
            <person name="Gujja S."/>
            <person name="Hansen M."/>
            <person name="Howarth C."/>
            <person name="Imamovic A."/>
            <person name="Ireland A."/>
            <person name="Larimer J."/>
            <person name="McCowan C."/>
            <person name="Murphy C."/>
            <person name="Pearson M."/>
            <person name="Poon T.W."/>
            <person name="Priest M."/>
            <person name="Roberts A."/>
            <person name="Saif S."/>
            <person name="Shea T."/>
            <person name="Sisk P."/>
            <person name="Sykes S."/>
            <person name="Wortman J."/>
            <person name="Nusbaum C."/>
            <person name="Birren B."/>
        </authorList>
    </citation>
    <scope>NUCLEOTIDE SEQUENCE [LARGE SCALE GENOMIC DNA]</scope>
    <source>
        <strain evidence="9 10">CBS 119918</strain>
    </source>
</reference>
<comment type="similarity">
    <text evidence="2">Belongs to the CENP-C/MIF2 family.</text>
</comment>
<dbReference type="GeneID" id="25287511"/>
<dbReference type="AlphaFoldDB" id="A0A072NV77"/>
<keyword evidence="3" id="KW-0238">DNA-binding</keyword>
<evidence type="ECO:0000256" key="2">
    <source>
        <dbReference type="ARBA" id="ARBA00010291"/>
    </source>
</evidence>
<dbReference type="InterPro" id="IPR025974">
    <property type="entry name" value="Mif2/CENP-C_cupin"/>
</dbReference>
<dbReference type="GO" id="GO:0000776">
    <property type="term" value="C:kinetochore"/>
    <property type="evidence" value="ECO:0007669"/>
    <property type="project" value="InterPro"/>
</dbReference>
<evidence type="ECO:0000256" key="5">
    <source>
        <dbReference type="ARBA" id="ARBA00057947"/>
    </source>
</evidence>
<keyword evidence="10" id="KW-1185">Reference proteome</keyword>
<protein>
    <recommendedName>
        <fullName evidence="6">CENP-C homolog</fullName>
    </recommendedName>
</protein>
<feature type="compositionally biased region" description="Basic and acidic residues" evidence="7">
    <location>
        <begin position="27"/>
        <end position="43"/>
    </location>
</feature>
<evidence type="ECO:0000256" key="4">
    <source>
        <dbReference type="ARBA" id="ARBA00023242"/>
    </source>
</evidence>
<evidence type="ECO:0000256" key="6">
    <source>
        <dbReference type="ARBA" id="ARBA00075033"/>
    </source>
</evidence>
<evidence type="ECO:0000256" key="1">
    <source>
        <dbReference type="ARBA" id="ARBA00004123"/>
    </source>
</evidence>
<feature type="region of interest" description="Disordered" evidence="7">
    <location>
        <begin position="1"/>
        <end position="74"/>
    </location>
</feature>
<dbReference type="EMBL" id="AMGV01000025">
    <property type="protein sequence ID" value="KEF51267.1"/>
    <property type="molecule type" value="Genomic_DNA"/>
</dbReference>
<keyword evidence="4" id="KW-0539">Nucleus</keyword>
<comment type="caution">
    <text evidence="9">The sequence shown here is derived from an EMBL/GenBank/DDBJ whole genome shotgun (WGS) entry which is preliminary data.</text>
</comment>
<evidence type="ECO:0000259" key="8">
    <source>
        <dbReference type="Pfam" id="PF11699"/>
    </source>
</evidence>
<evidence type="ECO:0000256" key="3">
    <source>
        <dbReference type="ARBA" id="ARBA00023125"/>
    </source>
</evidence>
<dbReference type="Pfam" id="PF11699">
    <property type="entry name" value="CENP-C_C"/>
    <property type="match status" value="1"/>
</dbReference>
<dbReference type="InterPro" id="IPR014710">
    <property type="entry name" value="RmlC-like_jellyroll"/>
</dbReference>
<comment type="subcellular location">
    <subcellularLocation>
        <location evidence="1">Nucleus</location>
    </subcellularLocation>
</comment>
<name>A0A072NV77_9EURO</name>
<dbReference type="InterPro" id="IPR028386">
    <property type="entry name" value="CENP-C/Mif2/cnp3"/>
</dbReference>
<dbReference type="OrthoDB" id="1939643at2759"/>
<dbReference type="STRING" id="1182545.A0A072NV77"/>
<dbReference type="InterPro" id="IPR011051">
    <property type="entry name" value="RmlC_Cupin_sf"/>
</dbReference>
<dbReference type="FunFam" id="2.60.120.10:FF:000033">
    <property type="entry name" value="Centromere protein C 1"/>
    <property type="match status" value="1"/>
</dbReference>
<comment type="function">
    <text evidence="5">Component of the kinetochore, a multiprotein complex that assembles on centromeric DNA and attaches chromosomes to spindle microtubules, mediating chromosome segregation and sister chromatid segregation during meiosis and mitosis. Component of the inner kinetochore constitutive centromere-associated network (CCAN), which serves as a structural platform for outer kinetochore assembly.</text>
</comment>
<feature type="region of interest" description="Disordered" evidence="7">
    <location>
        <begin position="352"/>
        <end position="411"/>
    </location>
</feature>
<accession>A0A072NV77</accession>
<dbReference type="GO" id="GO:0005634">
    <property type="term" value="C:nucleus"/>
    <property type="evidence" value="ECO:0007669"/>
    <property type="project" value="UniProtKB-SubCell"/>
</dbReference>
<gene>
    <name evidence="9" type="ORF">A1O9_12617</name>
</gene>
<dbReference type="SUPFAM" id="SSF51182">
    <property type="entry name" value="RmlC-like cupins"/>
    <property type="match status" value="1"/>
</dbReference>
<dbReference type="PANTHER" id="PTHR16684:SF11">
    <property type="entry name" value="CENTROMERE PROTEIN C"/>
    <property type="match status" value="1"/>
</dbReference>
<dbReference type="RefSeq" id="XP_013253857.1">
    <property type="nucleotide sequence ID" value="XM_013398403.1"/>
</dbReference>
<dbReference type="GO" id="GO:0051455">
    <property type="term" value="P:spindle attachment to meiosis I kinetochore"/>
    <property type="evidence" value="ECO:0007669"/>
    <property type="project" value="TreeGrafter"/>
</dbReference>
<dbReference type="Gene3D" id="2.60.120.10">
    <property type="entry name" value="Jelly Rolls"/>
    <property type="match status" value="1"/>
</dbReference>
<feature type="compositionally biased region" description="Polar residues" evidence="7">
    <location>
        <begin position="162"/>
        <end position="191"/>
    </location>
</feature>
<feature type="region of interest" description="Disordered" evidence="7">
    <location>
        <begin position="92"/>
        <end position="139"/>
    </location>
</feature>
<dbReference type="Proteomes" id="UP000027920">
    <property type="component" value="Unassembled WGS sequence"/>
</dbReference>
<dbReference type="GO" id="GO:0051382">
    <property type="term" value="P:kinetochore assembly"/>
    <property type="evidence" value="ECO:0007669"/>
    <property type="project" value="InterPro"/>
</dbReference>
<feature type="compositionally biased region" description="Acidic residues" evidence="7">
    <location>
        <begin position="378"/>
        <end position="388"/>
    </location>
</feature>
<feature type="compositionally biased region" description="Basic and acidic residues" evidence="7">
    <location>
        <begin position="106"/>
        <end position="117"/>
    </location>
</feature>
<feature type="domain" description="Mif2/CENP-C cupin" evidence="8">
    <location>
        <begin position="453"/>
        <end position="546"/>
    </location>
</feature>
<evidence type="ECO:0000313" key="10">
    <source>
        <dbReference type="Proteomes" id="UP000027920"/>
    </source>
</evidence>
<sequence length="558" mass="61799">MPPPRSSSPKKSGITGTARKSNGVDIFSRKSLEPQSQDLKDIENTPIVTPTPTARSSRFSSSPDKSPLRNIIPNLTDTKAKSRLSLHEIEQLPSEIAASIEDDESERYQRPTEERDAAPLLDDTYIPIADDDYDDGRPGIYDEAEAEVEAVGRPQSEELGTPIQQINQKSDNVEQPSELQQSWLPAQNQANSRKKRKADALEQDGDALASPTPVIIHKTNRKAVHVPTVNKKTSLVTEKPMSSKVQGKQALREMDTNTKMSVQQENELDKIIEKVKARPNPPRSLYILRRETPADESVTHTRSGRVSVKPLAYWRNERCVFGGSPGGASIQNGARFPLNSIKEIVRIEESAAQATKKRFKSKKTSGSSKAKSRKQAVEDSESSESDVEDSPREDPEAEPWETESGTLRGTVSMWDQDLQVPTEQEVEIEIAHAPGAIVTREVKGSALHEGTTFRYAKLLSTSFFGTGIVELPPGGLKRPKNSRKMHMGFFVVKGRVTVRVGPTDDDESGTANRFSIGKGGFWQVPRGNQYSIENELDKPARIFFSQGCEPVPPEMDEY</sequence>